<evidence type="ECO:0000313" key="6">
    <source>
        <dbReference type="EMBL" id="RBW69773.1"/>
    </source>
</evidence>
<evidence type="ECO:0000256" key="4">
    <source>
        <dbReference type="ARBA" id="ARBA00023002"/>
    </source>
</evidence>
<dbReference type="GO" id="GO:0005737">
    <property type="term" value="C:cytoplasm"/>
    <property type="evidence" value="ECO:0007669"/>
    <property type="project" value="TreeGrafter"/>
</dbReference>
<comment type="caution">
    <text evidence="6">The sequence shown here is derived from an EMBL/GenBank/DDBJ whole genome shotgun (WGS) entry which is preliminary data.</text>
</comment>
<dbReference type="EMBL" id="QOCW01000008">
    <property type="protein sequence ID" value="RBW69773.1"/>
    <property type="molecule type" value="Genomic_DNA"/>
</dbReference>
<comment type="cofactor">
    <cofactor evidence="1">
        <name>FAD</name>
        <dbReference type="ChEBI" id="CHEBI:57692"/>
    </cofactor>
</comment>
<dbReference type="PANTHER" id="PTHR13847">
    <property type="entry name" value="SARCOSINE DEHYDROGENASE-RELATED"/>
    <property type="match status" value="1"/>
</dbReference>
<keyword evidence="3" id="KW-0285">Flavoprotein</keyword>
<feature type="domain" description="FAD dependent oxidoreductase" evidence="5">
    <location>
        <begin position="4"/>
        <end position="351"/>
    </location>
</feature>
<dbReference type="Proteomes" id="UP000253314">
    <property type="component" value="Unassembled WGS sequence"/>
</dbReference>
<evidence type="ECO:0000256" key="3">
    <source>
        <dbReference type="ARBA" id="ARBA00022630"/>
    </source>
</evidence>
<organism evidence="6 7">
    <name type="scientific">Bacillus taeanensis</name>
    <dbReference type="NCBI Taxonomy" id="273032"/>
    <lineage>
        <taxon>Bacteria</taxon>
        <taxon>Bacillati</taxon>
        <taxon>Bacillota</taxon>
        <taxon>Bacilli</taxon>
        <taxon>Bacillales</taxon>
        <taxon>Bacillaceae</taxon>
        <taxon>Bacillus</taxon>
    </lineage>
</organism>
<dbReference type="SUPFAM" id="SSF51905">
    <property type="entry name" value="FAD/NAD(P)-binding domain"/>
    <property type="match status" value="1"/>
</dbReference>
<accession>A0A366Y037</accession>
<proteinExistence type="inferred from homology"/>
<keyword evidence="7" id="KW-1185">Reference proteome</keyword>
<name>A0A366Y037_9BACI</name>
<dbReference type="SUPFAM" id="SSF54373">
    <property type="entry name" value="FAD-linked reductases, C-terminal domain"/>
    <property type="match status" value="1"/>
</dbReference>
<reference evidence="6 7" key="1">
    <citation type="submission" date="2018-07" db="EMBL/GenBank/DDBJ databases">
        <title>Lottiidibacillus patelloidae gen. nov., sp. nov., isolated from the intestinal tract of a marine limpet and the reclassification of B. taeanensis BH030017T, B. algicola KMM 3737T and B. hwajinpoensis SW-72T as genus Lottiidibacillus.</title>
        <authorList>
            <person name="Liu R."/>
            <person name="Huang Z."/>
        </authorList>
    </citation>
    <scope>NUCLEOTIDE SEQUENCE [LARGE SCALE GENOMIC DNA]</scope>
    <source>
        <strain evidence="6 7">BH030017</strain>
    </source>
</reference>
<comment type="similarity">
    <text evidence="2">Belongs to the DadA oxidoreductase family.</text>
</comment>
<evidence type="ECO:0000256" key="2">
    <source>
        <dbReference type="ARBA" id="ARBA00009410"/>
    </source>
</evidence>
<keyword evidence="4" id="KW-0560">Oxidoreductase</keyword>
<evidence type="ECO:0000256" key="1">
    <source>
        <dbReference type="ARBA" id="ARBA00001974"/>
    </source>
</evidence>
<dbReference type="Gene3D" id="3.30.9.10">
    <property type="entry name" value="D-Amino Acid Oxidase, subunit A, domain 2"/>
    <property type="match status" value="1"/>
</dbReference>
<dbReference type="GO" id="GO:0016491">
    <property type="term" value="F:oxidoreductase activity"/>
    <property type="evidence" value="ECO:0007669"/>
    <property type="project" value="UniProtKB-KW"/>
</dbReference>
<dbReference type="InterPro" id="IPR006076">
    <property type="entry name" value="FAD-dep_OxRdtase"/>
</dbReference>
<dbReference type="RefSeq" id="WP_113805856.1">
    <property type="nucleotide sequence ID" value="NZ_QOCW01000008.1"/>
</dbReference>
<evidence type="ECO:0000259" key="5">
    <source>
        <dbReference type="Pfam" id="PF01266"/>
    </source>
</evidence>
<dbReference type="InterPro" id="IPR036188">
    <property type="entry name" value="FAD/NAD-bd_sf"/>
</dbReference>
<gene>
    <name evidence="6" type="ORF">DS031_09580</name>
</gene>
<dbReference type="OrthoDB" id="9805337at2"/>
<sequence length="377" mass="40467">MKTYIVIGAGILGASTAYHLTKRGAEVTLIDRKDLGQATEAGAGIVCPWLTQRRNKPWYRLVKAGTNYYPTLIQQLEEEGETETGYARVGAINIFSNEEKVDKKIELALKRREDAPEMGAITKLSPMETKALFPPLSDEYWSVHISGAARVNGAALRNALISGAKKNGAAVIDGNAALIFEGSKVTGVSVNEKPFDADRVIVTGGAWAKELLEPLGMNFLVSSQKAQIIHLQMPDTDTSSWPVVMPPYNQYMLTFEGGKVVLGATHEDDVGFDYRATMGGIHEIMDKALKVAPGLANGTYVETKVGFRPFTPGFLPMMGPVPHVDGLFAANGLGASGLTSGPYLGLELAKLVLGESTELDISDYDIAGAFADDLLNS</sequence>
<evidence type="ECO:0000313" key="7">
    <source>
        <dbReference type="Proteomes" id="UP000253314"/>
    </source>
</evidence>
<dbReference type="AlphaFoldDB" id="A0A366Y037"/>
<dbReference type="PANTHER" id="PTHR13847:SF286">
    <property type="entry name" value="D-AMINO ACID DEHYDROGENASE"/>
    <property type="match status" value="1"/>
</dbReference>
<dbReference type="Gene3D" id="3.50.50.60">
    <property type="entry name" value="FAD/NAD(P)-binding domain"/>
    <property type="match status" value="1"/>
</dbReference>
<protein>
    <submittedName>
        <fullName evidence="6">FAD-dependent oxidoreductase</fullName>
    </submittedName>
</protein>
<dbReference type="Pfam" id="PF01266">
    <property type="entry name" value="DAO"/>
    <property type="match status" value="1"/>
</dbReference>